<dbReference type="Proteomes" id="UP000013909">
    <property type="component" value="Unassembled WGS sequence"/>
</dbReference>
<dbReference type="AlphaFoldDB" id="R7ZU44"/>
<dbReference type="InterPro" id="IPR036866">
    <property type="entry name" value="RibonucZ/Hydroxyglut_hydro"/>
</dbReference>
<dbReference type="RefSeq" id="WP_010854187.1">
    <property type="nucleotide sequence ID" value="NZ_AQHR01000054.1"/>
</dbReference>
<dbReference type="Gene3D" id="3.60.15.10">
    <property type="entry name" value="Ribonuclease Z/Hydroxyacylglutathione hydrolase-like"/>
    <property type="match status" value="1"/>
</dbReference>
<keyword evidence="3" id="KW-1185">Reference proteome</keyword>
<organism evidence="2 3">
    <name type="scientific">Lunatimonas lonarensis</name>
    <dbReference type="NCBI Taxonomy" id="1232681"/>
    <lineage>
        <taxon>Bacteria</taxon>
        <taxon>Pseudomonadati</taxon>
        <taxon>Bacteroidota</taxon>
        <taxon>Cytophagia</taxon>
        <taxon>Cytophagales</taxon>
        <taxon>Cyclobacteriaceae</taxon>
    </lineage>
</organism>
<dbReference type="InterPro" id="IPR037482">
    <property type="entry name" value="ST1585_MBL-fold"/>
</dbReference>
<dbReference type="PANTHER" id="PTHR42951">
    <property type="entry name" value="METALLO-BETA-LACTAMASE DOMAIN-CONTAINING"/>
    <property type="match status" value="1"/>
</dbReference>
<name>R7ZU44_9BACT</name>
<evidence type="ECO:0000259" key="1">
    <source>
        <dbReference type="SMART" id="SM00849"/>
    </source>
</evidence>
<dbReference type="Pfam" id="PF00753">
    <property type="entry name" value="Lactamase_B"/>
    <property type="match status" value="1"/>
</dbReference>
<dbReference type="CDD" id="cd07726">
    <property type="entry name" value="ST1585-like_MBL-fold"/>
    <property type="match status" value="1"/>
</dbReference>
<dbReference type="InterPro" id="IPR050855">
    <property type="entry name" value="NDM-1-like"/>
</dbReference>
<dbReference type="EMBL" id="AQHR01000054">
    <property type="protein sequence ID" value="EON77519.1"/>
    <property type="molecule type" value="Genomic_DNA"/>
</dbReference>
<accession>R7ZU44</accession>
<protein>
    <submittedName>
        <fullName evidence="2">Metallo-beta-lactamase protein</fullName>
    </submittedName>
</protein>
<dbReference type="SMART" id="SM00849">
    <property type="entry name" value="Lactamase_B"/>
    <property type="match status" value="1"/>
</dbReference>
<dbReference type="STRING" id="1232681.ADIS_2049"/>
<dbReference type="PANTHER" id="PTHR42951:SF22">
    <property type="entry name" value="METALLO BETA-LACTAMASE SUPERFAMILY LIPOPROTEIN"/>
    <property type="match status" value="1"/>
</dbReference>
<dbReference type="SUPFAM" id="SSF56281">
    <property type="entry name" value="Metallo-hydrolase/oxidoreductase"/>
    <property type="match status" value="1"/>
</dbReference>
<dbReference type="OrthoDB" id="9802248at2"/>
<proteinExistence type="predicted"/>
<evidence type="ECO:0000313" key="3">
    <source>
        <dbReference type="Proteomes" id="UP000013909"/>
    </source>
</evidence>
<comment type="caution">
    <text evidence="2">The sequence shown here is derived from an EMBL/GenBank/DDBJ whole genome shotgun (WGS) entry which is preliminary data.</text>
</comment>
<gene>
    <name evidence="2" type="ORF">ADIS_2049</name>
</gene>
<evidence type="ECO:0000313" key="2">
    <source>
        <dbReference type="EMBL" id="EON77519.1"/>
    </source>
</evidence>
<feature type="domain" description="Metallo-beta-lactamase" evidence="1">
    <location>
        <begin position="20"/>
        <end position="215"/>
    </location>
</feature>
<dbReference type="InterPro" id="IPR001279">
    <property type="entry name" value="Metallo-B-lactamas"/>
</dbReference>
<reference evidence="2 3" key="1">
    <citation type="submission" date="2013-02" db="EMBL/GenBank/DDBJ databases">
        <title>A novel strain isolated from Lonar lake, Maharashtra, India.</title>
        <authorList>
            <person name="Singh A."/>
        </authorList>
    </citation>
    <scope>NUCLEOTIDE SEQUENCE [LARGE SCALE GENOMIC DNA]</scope>
    <source>
        <strain evidence="2 3">AK24</strain>
    </source>
</reference>
<sequence length="303" mass="34230">MRKESHVHILDLQFQDAEQTIGAFLIQSGDGLVLVETGPESTFSVLRGKIEVLGYKPSDIRHVLLSHIHFDHAGAAWRLAQLGARIYVHPVGLPHLASPERLWDSASQIYGADNMARLWGSMEPISESSLIQVEHGETFDFGGIAFTAWHTPGHASHHVAWQFDDTLFTGDVAGVKISGGPVVPPCPPPDIHLERWKKSIELIRQLSPSRLYLTHFGVVEHVEDHLRELEQSLDDWAFFIKEEFDQGASIDDATPRFMEYTRLAMINRDVTPSLRALYEYANPSWMSVTGLMRYWKLKSQGRL</sequence>